<dbReference type="PROSITE" id="PS50995">
    <property type="entry name" value="HTH_MARR_2"/>
    <property type="match status" value="1"/>
</dbReference>
<dbReference type="PANTHER" id="PTHR42756:SF1">
    <property type="entry name" value="TRANSCRIPTIONAL REPRESSOR OF EMRAB OPERON"/>
    <property type="match status" value="1"/>
</dbReference>
<dbReference type="Gene3D" id="1.10.10.10">
    <property type="entry name" value="Winged helix-like DNA-binding domain superfamily/Winged helix DNA-binding domain"/>
    <property type="match status" value="1"/>
</dbReference>
<keyword evidence="3" id="KW-0804">Transcription</keyword>
<dbReference type="PANTHER" id="PTHR42756">
    <property type="entry name" value="TRANSCRIPTIONAL REGULATOR, MARR"/>
    <property type="match status" value="1"/>
</dbReference>
<feature type="domain" description="HTH marR-type" evidence="4">
    <location>
        <begin position="10"/>
        <end position="161"/>
    </location>
</feature>
<evidence type="ECO:0000313" key="5">
    <source>
        <dbReference type="EMBL" id="AXB86293.1"/>
    </source>
</evidence>
<dbReference type="GO" id="GO:0003677">
    <property type="term" value="F:DNA binding"/>
    <property type="evidence" value="ECO:0007669"/>
    <property type="project" value="UniProtKB-KW"/>
</dbReference>
<proteinExistence type="predicted"/>
<evidence type="ECO:0000313" key="6">
    <source>
        <dbReference type="EMBL" id="QMW92492.1"/>
    </source>
</evidence>
<dbReference type="KEGG" id="cbut:ATN24_02835"/>
<evidence type="ECO:0000259" key="4">
    <source>
        <dbReference type="PROSITE" id="PS50995"/>
    </source>
</evidence>
<reference evidence="5" key="1">
    <citation type="submission" date="2018-07" db="EMBL/GenBank/DDBJ databases">
        <title>Complete genome sequence of Clostridium butyricum S-45-5 isolated from human feces.</title>
        <authorList>
            <person name="Chang Y.-H."/>
            <person name="Shin Y."/>
        </authorList>
    </citation>
    <scope>NUCLEOTIDE SEQUENCE [LARGE SCALE GENOMIC DNA]</scope>
    <source>
        <strain evidence="5">S-45-5</strain>
    </source>
</reference>
<keyword evidence="1" id="KW-0805">Transcription regulation</keyword>
<gene>
    <name evidence="5" type="ORF">DRB99_15475</name>
    <name evidence="6" type="ORF">FF104_16515</name>
</gene>
<accession>A0A0Q1DEP4</accession>
<evidence type="ECO:0000256" key="2">
    <source>
        <dbReference type="ARBA" id="ARBA00023125"/>
    </source>
</evidence>
<dbReference type="InterPro" id="IPR036390">
    <property type="entry name" value="WH_DNA-bd_sf"/>
</dbReference>
<dbReference type="Proteomes" id="UP000515243">
    <property type="component" value="Chromosome 1"/>
</dbReference>
<evidence type="ECO:0000256" key="1">
    <source>
        <dbReference type="ARBA" id="ARBA00023015"/>
    </source>
</evidence>
<dbReference type="SUPFAM" id="SSF46785">
    <property type="entry name" value="Winged helix' DNA-binding domain"/>
    <property type="match status" value="1"/>
</dbReference>
<dbReference type="EMBL" id="CP030775">
    <property type="protein sequence ID" value="AXB86293.1"/>
    <property type="molecule type" value="Genomic_DNA"/>
</dbReference>
<organism evidence="5">
    <name type="scientific">Clostridium butyricum</name>
    <dbReference type="NCBI Taxonomy" id="1492"/>
    <lineage>
        <taxon>Bacteria</taxon>
        <taxon>Bacillati</taxon>
        <taxon>Bacillota</taxon>
        <taxon>Clostridia</taxon>
        <taxon>Eubacteriales</taxon>
        <taxon>Clostridiaceae</taxon>
        <taxon>Clostridium</taxon>
    </lineage>
</organism>
<dbReference type="GeneID" id="92945809"/>
<reference evidence="6 7" key="2">
    <citation type="submission" date="2019-05" db="EMBL/GenBank/DDBJ databases">
        <authorList>
            <person name="Schori C."/>
            <person name="Ahrens C."/>
        </authorList>
    </citation>
    <scope>NUCLEOTIDE SEQUENCE [LARGE SCALE GENOMIC DNA]</scope>
    <source>
        <strain evidence="6 7">DSM 10702</strain>
    </source>
</reference>
<keyword evidence="2" id="KW-0238">DNA-binding</keyword>
<evidence type="ECO:0000313" key="7">
    <source>
        <dbReference type="Proteomes" id="UP000515243"/>
    </source>
</evidence>
<dbReference type="AlphaFoldDB" id="A0A0Q1DEP4"/>
<dbReference type="SMART" id="SM00347">
    <property type="entry name" value="HTH_MARR"/>
    <property type="match status" value="1"/>
</dbReference>
<dbReference type="InterPro" id="IPR036388">
    <property type="entry name" value="WH-like_DNA-bd_sf"/>
</dbReference>
<evidence type="ECO:0000256" key="3">
    <source>
        <dbReference type="ARBA" id="ARBA00023163"/>
    </source>
</evidence>
<dbReference type="GO" id="GO:0003700">
    <property type="term" value="F:DNA-binding transcription factor activity"/>
    <property type="evidence" value="ECO:0007669"/>
    <property type="project" value="InterPro"/>
</dbReference>
<dbReference type="Pfam" id="PF01047">
    <property type="entry name" value="MarR"/>
    <property type="match status" value="1"/>
</dbReference>
<sequence>MSDSKLYKTSCMLLDFLSLVRDGLFIENDFTKNFPINSNEFQTKICSLSMPPSHINVILYLAKVKSSPISHIAKKLNISKSNMTPIIDKLIDLELVHRYTDSKDRRILRVELTPKAIELFEYVESAAKDAIKNKISTLSDEDLNDLTSSLDTLSTIFKKLK</sequence>
<dbReference type="EMBL" id="CP040626">
    <property type="protein sequence ID" value="QMW92492.1"/>
    <property type="molecule type" value="Genomic_DNA"/>
</dbReference>
<protein>
    <submittedName>
        <fullName evidence="5">MarR family transcriptional regulator</fullName>
    </submittedName>
</protein>
<dbReference type="InterPro" id="IPR000835">
    <property type="entry name" value="HTH_MarR-typ"/>
</dbReference>
<dbReference type="RefSeq" id="WP_002582688.1">
    <property type="nucleotide sequence ID" value="NZ_AP019716.1"/>
</dbReference>
<name>A0A0Q1DEP4_CLOBU</name>
<dbReference type="OrthoDB" id="166070at2"/>